<protein>
    <submittedName>
        <fullName evidence="1">Uncharacterized protein</fullName>
    </submittedName>
</protein>
<name>A0A0E9UMI1_ANGAN</name>
<organism evidence="1">
    <name type="scientific">Anguilla anguilla</name>
    <name type="common">European freshwater eel</name>
    <name type="synonym">Muraena anguilla</name>
    <dbReference type="NCBI Taxonomy" id="7936"/>
    <lineage>
        <taxon>Eukaryota</taxon>
        <taxon>Metazoa</taxon>
        <taxon>Chordata</taxon>
        <taxon>Craniata</taxon>
        <taxon>Vertebrata</taxon>
        <taxon>Euteleostomi</taxon>
        <taxon>Actinopterygii</taxon>
        <taxon>Neopterygii</taxon>
        <taxon>Teleostei</taxon>
        <taxon>Anguilliformes</taxon>
        <taxon>Anguillidae</taxon>
        <taxon>Anguilla</taxon>
    </lineage>
</organism>
<reference evidence="1" key="1">
    <citation type="submission" date="2014-11" db="EMBL/GenBank/DDBJ databases">
        <authorList>
            <person name="Amaro Gonzalez C."/>
        </authorList>
    </citation>
    <scope>NUCLEOTIDE SEQUENCE</scope>
</reference>
<dbReference type="EMBL" id="GBXM01041621">
    <property type="protein sequence ID" value="JAH66956.1"/>
    <property type="molecule type" value="Transcribed_RNA"/>
</dbReference>
<dbReference type="AlphaFoldDB" id="A0A0E9UMI1"/>
<reference evidence="1" key="2">
    <citation type="journal article" date="2015" name="Fish Shellfish Immunol.">
        <title>Early steps in the European eel (Anguilla anguilla)-Vibrio vulnificus interaction in the gills: Role of the RtxA13 toxin.</title>
        <authorList>
            <person name="Callol A."/>
            <person name="Pajuelo D."/>
            <person name="Ebbesson L."/>
            <person name="Teles M."/>
            <person name="MacKenzie S."/>
            <person name="Amaro C."/>
        </authorList>
    </citation>
    <scope>NUCLEOTIDE SEQUENCE</scope>
</reference>
<accession>A0A0E9UMI1</accession>
<dbReference type="EMBL" id="GBXM01026644">
    <property type="protein sequence ID" value="JAH81933.1"/>
    <property type="molecule type" value="Transcribed_RNA"/>
</dbReference>
<proteinExistence type="predicted"/>
<evidence type="ECO:0000313" key="1">
    <source>
        <dbReference type="EMBL" id="JAH66956.1"/>
    </source>
</evidence>
<sequence>MNANYLMHYPWTKLETLKLLWRFREKD</sequence>